<sequence length="409" mass="47098">MTLTIFNITKIQLLGPGSNPQTWAYKARAKPTTPPGYCQVIYSQFGFAIHQNDHQARRRFVEWAQNEIAVPDFHKRILLSDEAHFWLNGYVNKQNCRIWSEVNLQVYVETPLHPKKPTVWCALWAAGIIGPYFFKNDEGHNVTVNGDRYRAMITNFFIPELNNHGVQELWFQQDGATCRTARATIYLLKDTFGDRLISRFGPVNWPPRSCDLTPLDYFLWGYVKSLVYANKPQTLDHLEDNIRRIIADIWPQMLEKVIENWTFRLDYIRYSRDSPMPEIIFKISVTPPILRENALGVLGASHLFPFHQPHERICGSTAPMRKGTTHLQTSVSSPGFETTPSGNAVKVTNLYTGWGLSLGYVHIPSNEYEEIIDRVQHRYGSYAKQSSIQPLDVYQAVQSKIKKTEYVDS</sequence>
<dbReference type="PANTHER" id="PTHR47326">
    <property type="entry name" value="TRANSPOSABLE ELEMENT TC3 TRANSPOSASE-LIKE PROTEIN"/>
    <property type="match status" value="1"/>
</dbReference>
<organism evidence="1 2">
    <name type="scientific">Trichonephila clavipes</name>
    <name type="common">Golden silk orbweaver</name>
    <name type="synonym">Nephila clavipes</name>
    <dbReference type="NCBI Taxonomy" id="2585209"/>
    <lineage>
        <taxon>Eukaryota</taxon>
        <taxon>Metazoa</taxon>
        <taxon>Ecdysozoa</taxon>
        <taxon>Arthropoda</taxon>
        <taxon>Chelicerata</taxon>
        <taxon>Arachnida</taxon>
        <taxon>Araneae</taxon>
        <taxon>Araneomorphae</taxon>
        <taxon>Entelegynae</taxon>
        <taxon>Araneoidea</taxon>
        <taxon>Nephilidae</taxon>
        <taxon>Trichonephila</taxon>
    </lineage>
</organism>
<dbReference type="Gene3D" id="3.30.420.10">
    <property type="entry name" value="Ribonuclease H-like superfamily/Ribonuclease H"/>
    <property type="match status" value="1"/>
</dbReference>
<dbReference type="EMBL" id="BMAU01021040">
    <property type="protein sequence ID" value="GFX87949.1"/>
    <property type="molecule type" value="Genomic_DNA"/>
</dbReference>
<proteinExistence type="predicted"/>
<comment type="caution">
    <text evidence="1">The sequence shown here is derived from an EMBL/GenBank/DDBJ whole genome shotgun (WGS) entry which is preliminary data.</text>
</comment>
<dbReference type="GO" id="GO:0003676">
    <property type="term" value="F:nucleic acid binding"/>
    <property type="evidence" value="ECO:0007669"/>
    <property type="project" value="InterPro"/>
</dbReference>
<evidence type="ECO:0000313" key="2">
    <source>
        <dbReference type="Proteomes" id="UP000887159"/>
    </source>
</evidence>
<dbReference type="PANTHER" id="PTHR47326:SF1">
    <property type="entry name" value="HTH PSQ-TYPE DOMAIN-CONTAINING PROTEIN"/>
    <property type="match status" value="1"/>
</dbReference>
<dbReference type="AlphaFoldDB" id="A0A8X6R8A7"/>
<protein>
    <submittedName>
        <fullName evidence="1">Uncharacterized protein</fullName>
    </submittedName>
</protein>
<evidence type="ECO:0000313" key="1">
    <source>
        <dbReference type="EMBL" id="GFX87949.1"/>
    </source>
</evidence>
<accession>A0A8X6R8A7</accession>
<dbReference type="Proteomes" id="UP000887159">
    <property type="component" value="Unassembled WGS sequence"/>
</dbReference>
<keyword evidence="2" id="KW-1185">Reference proteome</keyword>
<reference evidence="1" key="1">
    <citation type="submission" date="2020-08" db="EMBL/GenBank/DDBJ databases">
        <title>Multicomponent nature underlies the extraordinary mechanical properties of spider dragline silk.</title>
        <authorList>
            <person name="Kono N."/>
            <person name="Nakamura H."/>
            <person name="Mori M."/>
            <person name="Yoshida Y."/>
            <person name="Ohtoshi R."/>
            <person name="Malay A.D."/>
            <person name="Moran D.A.P."/>
            <person name="Tomita M."/>
            <person name="Numata K."/>
            <person name="Arakawa K."/>
        </authorList>
    </citation>
    <scope>NUCLEOTIDE SEQUENCE</scope>
</reference>
<dbReference type="InterPro" id="IPR036397">
    <property type="entry name" value="RNaseH_sf"/>
</dbReference>
<name>A0A8X6R8A7_TRICX</name>
<gene>
    <name evidence="1" type="primary">106086974</name>
    <name evidence="1" type="ORF">TNCV_4374141</name>
</gene>